<organism evidence="1 2">
    <name type="scientific">Corchorus capsularis</name>
    <name type="common">Jute</name>
    <dbReference type="NCBI Taxonomy" id="210143"/>
    <lineage>
        <taxon>Eukaryota</taxon>
        <taxon>Viridiplantae</taxon>
        <taxon>Streptophyta</taxon>
        <taxon>Embryophyta</taxon>
        <taxon>Tracheophyta</taxon>
        <taxon>Spermatophyta</taxon>
        <taxon>Magnoliopsida</taxon>
        <taxon>eudicotyledons</taxon>
        <taxon>Gunneridae</taxon>
        <taxon>Pentapetalae</taxon>
        <taxon>rosids</taxon>
        <taxon>malvids</taxon>
        <taxon>Malvales</taxon>
        <taxon>Malvaceae</taxon>
        <taxon>Grewioideae</taxon>
        <taxon>Apeibeae</taxon>
        <taxon>Corchorus</taxon>
    </lineage>
</organism>
<evidence type="ECO:0000313" key="2">
    <source>
        <dbReference type="Proteomes" id="UP000188268"/>
    </source>
</evidence>
<accession>A0A1R3H6R1</accession>
<dbReference type="Proteomes" id="UP000188268">
    <property type="component" value="Unassembled WGS sequence"/>
</dbReference>
<feature type="non-terminal residue" evidence="1">
    <location>
        <position position="1"/>
    </location>
</feature>
<proteinExistence type="predicted"/>
<dbReference type="AlphaFoldDB" id="A0A1R3H6R1"/>
<gene>
    <name evidence="1" type="ORF">CCACVL1_21317</name>
</gene>
<name>A0A1R3H6R1_COCAP</name>
<dbReference type="Gramene" id="OMO66024">
    <property type="protein sequence ID" value="OMO66024"/>
    <property type="gene ID" value="CCACVL1_21317"/>
</dbReference>
<reference evidence="1 2" key="1">
    <citation type="submission" date="2013-09" db="EMBL/GenBank/DDBJ databases">
        <title>Corchorus capsularis genome sequencing.</title>
        <authorList>
            <person name="Alam M."/>
            <person name="Haque M.S."/>
            <person name="Islam M.S."/>
            <person name="Emdad E.M."/>
            <person name="Islam M.M."/>
            <person name="Ahmed B."/>
            <person name="Halim A."/>
            <person name="Hossen Q.M.M."/>
            <person name="Hossain M.Z."/>
            <person name="Ahmed R."/>
            <person name="Khan M.M."/>
            <person name="Islam R."/>
            <person name="Rashid M.M."/>
            <person name="Khan S.A."/>
            <person name="Rahman M.S."/>
            <person name="Alam M."/>
        </authorList>
    </citation>
    <scope>NUCLEOTIDE SEQUENCE [LARGE SCALE GENOMIC DNA]</scope>
    <source>
        <strain evidence="2">cv. CVL-1</strain>
        <tissue evidence="1">Whole seedling</tissue>
    </source>
</reference>
<comment type="caution">
    <text evidence="1">The sequence shown here is derived from an EMBL/GenBank/DDBJ whole genome shotgun (WGS) entry which is preliminary data.</text>
</comment>
<protein>
    <submittedName>
        <fullName evidence="1">Uncharacterized protein</fullName>
    </submittedName>
</protein>
<evidence type="ECO:0000313" key="1">
    <source>
        <dbReference type="EMBL" id="OMO66024.1"/>
    </source>
</evidence>
<sequence length="26" mass="3130">VVNQWIRIEVSWQRTYLPDNPLSLAM</sequence>
<dbReference type="EMBL" id="AWWV01012573">
    <property type="protein sequence ID" value="OMO66024.1"/>
    <property type="molecule type" value="Genomic_DNA"/>
</dbReference>
<keyword evidence="2" id="KW-1185">Reference proteome</keyword>